<name>A0AAW1XL22_RUBAR</name>
<gene>
    <name evidence="1" type="ORF">M0R45_013805</name>
</gene>
<protein>
    <submittedName>
        <fullName evidence="1">Uncharacterized protein</fullName>
    </submittedName>
</protein>
<accession>A0AAW1XL22</accession>
<organism evidence="1 2">
    <name type="scientific">Rubus argutus</name>
    <name type="common">Southern blackberry</name>
    <dbReference type="NCBI Taxonomy" id="59490"/>
    <lineage>
        <taxon>Eukaryota</taxon>
        <taxon>Viridiplantae</taxon>
        <taxon>Streptophyta</taxon>
        <taxon>Embryophyta</taxon>
        <taxon>Tracheophyta</taxon>
        <taxon>Spermatophyta</taxon>
        <taxon>Magnoliopsida</taxon>
        <taxon>eudicotyledons</taxon>
        <taxon>Gunneridae</taxon>
        <taxon>Pentapetalae</taxon>
        <taxon>rosids</taxon>
        <taxon>fabids</taxon>
        <taxon>Rosales</taxon>
        <taxon>Rosaceae</taxon>
        <taxon>Rosoideae</taxon>
        <taxon>Rosoideae incertae sedis</taxon>
        <taxon>Rubus</taxon>
    </lineage>
</organism>
<dbReference type="EMBL" id="JBEDUW010000003">
    <property type="protein sequence ID" value="KAK9936986.1"/>
    <property type="molecule type" value="Genomic_DNA"/>
</dbReference>
<comment type="caution">
    <text evidence="1">The sequence shown here is derived from an EMBL/GenBank/DDBJ whole genome shotgun (WGS) entry which is preliminary data.</text>
</comment>
<dbReference type="AlphaFoldDB" id="A0AAW1XL22"/>
<keyword evidence="2" id="KW-1185">Reference proteome</keyword>
<evidence type="ECO:0000313" key="1">
    <source>
        <dbReference type="EMBL" id="KAK9936986.1"/>
    </source>
</evidence>
<evidence type="ECO:0000313" key="2">
    <source>
        <dbReference type="Proteomes" id="UP001457282"/>
    </source>
</evidence>
<dbReference type="Proteomes" id="UP001457282">
    <property type="component" value="Unassembled WGS sequence"/>
</dbReference>
<proteinExistence type="predicted"/>
<sequence length="321" mass="36548">MAFSSSRNYLARSGFRLSLLRTAQFERTQTQNQFVRSFCQSSDDNFGFVHGVPVLAFMLKKLSSGFSIFMCFCHFCVFPLDVFGSVGLVGVLPPISVIGDAAIAKLNLRRKEKDEVARMIESLKNLSGRGLNVEILKDDDIQQGECVIEMHPHMYEVMEVWHKHEEILRMLTDIYVIAEVKLTLSTSGLLTCMYEHGPRNTWSAVVGRMKGREATSSDELKKLESWLDNVEPLAKDIYKVLVVHQKLKKSEEENPLEIFPYDLGSILIKLSKLRLKWRAIASLEHANVLDGIGMTELDEIETLIKELHEVVVVQQLLQENF</sequence>
<reference evidence="1 2" key="1">
    <citation type="journal article" date="2023" name="G3 (Bethesda)">
        <title>A chromosome-length genome assembly and annotation of blackberry (Rubus argutus, cv. 'Hillquist').</title>
        <authorList>
            <person name="Bruna T."/>
            <person name="Aryal R."/>
            <person name="Dudchenko O."/>
            <person name="Sargent D.J."/>
            <person name="Mead D."/>
            <person name="Buti M."/>
            <person name="Cavallini A."/>
            <person name="Hytonen T."/>
            <person name="Andres J."/>
            <person name="Pham M."/>
            <person name="Weisz D."/>
            <person name="Mascagni F."/>
            <person name="Usai G."/>
            <person name="Natali L."/>
            <person name="Bassil N."/>
            <person name="Fernandez G.E."/>
            <person name="Lomsadze A."/>
            <person name="Armour M."/>
            <person name="Olukolu B."/>
            <person name="Poorten T."/>
            <person name="Britton C."/>
            <person name="Davik J."/>
            <person name="Ashrafi H."/>
            <person name="Aiden E.L."/>
            <person name="Borodovsky M."/>
            <person name="Worthington M."/>
        </authorList>
    </citation>
    <scope>NUCLEOTIDE SEQUENCE [LARGE SCALE GENOMIC DNA]</scope>
    <source>
        <strain evidence="1">PI 553951</strain>
    </source>
</reference>